<keyword evidence="2" id="KW-1185">Reference proteome</keyword>
<proteinExistence type="predicted"/>
<sequence length="251" mass="27676">MKHLFPVACISIVLMACSPQRNLVYFSNLSEVSNNQITNEAELKLQKNDQLNITMSSLNSEYNVLFASSGNSGNNNNIPGGRAGFKISNKGTITLPLLGELPVEGLKIEEARNLIAKELSKHVKSPIVDVELVNFRITVIGEVNRPASLNVPGDQLNLLEALGMAGDMTVYGKRDNVLIIRENNGMRNMARLNLNDKKVYDSPYFQLKQNDIIYVEPDKSKEKEYSSNNRALPIITACISAVAVLLTAVLK</sequence>
<protein>
    <submittedName>
        <fullName evidence="1">Polysaccharide export outer membrane protein</fullName>
    </submittedName>
</protein>
<dbReference type="EMBL" id="JAVDTF010000001">
    <property type="protein sequence ID" value="MDR6782386.1"/>
    <property type="molecule type" value="Genomic_DNA"/>
</dbReference>
<comment type="caution">
    <text evidence="1">The sequence shown here is derived from an EMBL/GenBank/DDBJ whole genome shotgun (WGS) entry which is preliminary data.</text>
</comment>
<evidence type="ECO:0000313" key="1">
    <source>
        <dbReference type="EMBL" id="MDR6782386.1"/>
    </source>
</evidence>
<organism evidence="1 2">
    <name type="scientific">Pedobacter africanus</name>
    <dbReference type="NCBI Taxonomy" id="151894"/>
    <lineage>
        <taxon>Bacteria</taxon>
        <taxon>Pseudomonadati</taxon>
        <taxon>Bacteroidota</taxon>
        <taxon>Sphingobacteriia</taxon>
        <taxon>Sphingobacteriales</taxon>
        <taxon>Sphingobacteriaceae</taxon>
        <taxon>Pedobacter</taxon>
    </lineage>
</organism>
<reference evidence="1" key="1">
    <citation type="submission" date="2023-07" db="EMBL/GenBank/DDBJ databases">
        <title>Sorghum-associated microbial communities from plants grown in Nebraska, USA.</title>
        <authorList>
            <person name="Schachtman D."/>
        </authorList>
    </citation>
    <scope>NUCLEOTIDE SEQUENCE</scope>
    <source>
        <strain evidence="1">2697</strain>
    </source>
</reference>
<name>A0ACC6KTG1_9SPHI</name>
<accession>A0ACC6KTG1</accession>
<dbReference type="Proteomes" id="UP001246858">
    <property type="component" value="Unassembled WGS sequence"/>
</dbReference>
<gene>
    <name evidence="1" type="ORF">J2X78_000938</name>
</gene>
<evidence type="ECO:0000313" key="2">
    <source>
        <dbReference type="Proteomes" id="UP001246858"/>
    </source>
</evidence>